<dbReference type="EMBL" id="RJUR01000012">
    <property type="protein sequence ID" value="ROQ51563.1"/>
    <property type="molecule type" value="Genomic_DNA"/>
</dbReference>
<dbReference type="Proteomes" id="UP000269115">
    <property type="component" value="Unassembled WGS sequence"/>
</dbReference>
<proteinExistence type="predicted"/>
<dbReference type="RefSeq" id="WP_123752820.1">
    <property type="nucleotide sequence ID" value="NZ_RJUR01000012.1"/>
</dbReference>
<accession>A0A9X8HLG9</accession>
<dbReference type="AlphaFoldDB" id="A0A9X8HLG9"/>
<gene>
    <name evidence="1" type="ORF">EDF85_2030</name>
</gene>
<evidence type="ECO:0000313" key="2">
    <source>
        <dbReference type="Proteomes" id="UP000269115"/>
    </source>
</evidence>
<reference evidence="1 2" key="1">
    <citation type="submission" date="2018-11" db="EMBL/GenBank/DDBJ databases">
        <title>Genomic analyses of the natural microbiome of Caenorhabditis elegans.</title>
        <authorList>
            <person name="Samuel B."/>
        </authorList>
    </citation>
    <scope>NUCLEOTIDE SEQUENCE [LARGE SCALE GENOMIC DNA]</scope>
    <source>
        <strain evidence="1 2">BIGb0473</strain>
    </source>
</reference>
<sequence length="664" mass="72463">MTKLSMMGSGRSGQSIGILILPTLRVPAALPLLADEAGVYTIPLANQTRPLAVLIESAWPGYEQDYFDGAILHFDLIWGSAVSSGAENGVVVGSWEVPMTADPADLFPLDAAIPEPYLRTQGIFYVSYRVWITEVLNPETSQPAAVFLDKTAPNNGQAGNPPALNENTRTIDQAYLVRNNDRVIVRVELWPDVRLEDVIEVFLEPSKGPLFDPLARLQIQQSHKDQGFVELTIRGDDVRRKANGSRVLYYWLMDRASNRGAISLSLPLTVNVAQPIVLPAPQVPLAEDGLVDLEDARRGVQVHIPRIVDARTGDTLQAYWNGRTLAPYTVPSTATWPVRLPVAWEILAADGFSGRTACKVYYTLTREITSTSSTVAFEVDLSVAGPDPEGPDPIHRLLKPVVVKGRTGDNILTRQDMNLPVTVEVTLYTVPEPGEILELYWGNNADVVATYTVKAGDTAGSVVRFSPVPYAAVLAAGDGPAIAVFYWTFNGVNRHRARDTHVRVAVQPIVGFKPVKFPDVTLWGWINCQKKPWNGIRISVPGNPGLWGVGDNVEVSWQLFRTLEGASSTPPTGSLTDVVYFDPIKLSTPAQVNNGFMFTMTRFADLVLQPLKRANEADGKDVEGVAVVNYRVARADGQGGESDREMTFISLQLPNGSVCDGSNV</sequence>
<evidence type="ECO:0000313" key="1">
    <source>
        <dbReference type="EMBL" id="ROQ51563.1"/>
    </source>
</evidence>
<organism evidence="1 2">
    <name type="scientific">Pseudomonas putida</name>
    <name type="common">Arthrobacter siderocapsulatus</name>
    <dbReference type="NCBI Taxonomy" id="303"/>
    <lineage>
        <taxon>Bacteria</taxon>
        <taxon>Pseudomonadati</taxon>
        <taxon>Pseudomonadota</taxon>
        <taxon>Gammaproteobacteria</taxon>
        <taxon>Pseudomonadales</taxon>
        <taxon>Pseudomonadaceae</taxon>
        <taxon>Pseudomonas</taxon>
    </lineage>
</organism>
<protein>
    <submittedName>
        <fullName evidence="1">Uncharacterized protein</fullName>
    </submittedName>
</protein>
<comment type="caution">
    <text evidence="1">The sequence shown here is derived from an EMBL/GenBank/DDBJ whole genome shotgun (WGS) entry which is preliminary data.</text>
</comment>
<name>A0A9X8HLG9_PSEPU</name>